<evidence type="ECO:0000256" key="1">
    <source>
        <dbReference type="SAM" id="MobiDB-lite"/>
    </source>
</evidence>
<feature type="compositionally biased region" description="Polar residues" evidence="1">
    <location>
        <begin position="99"/>
        <end position="108"/>
    </location>
</feature>
<proteinExistence type="predicted"/>
<feature type="region of interest" description="Disordered" evidence="1">
    <location>
        <begin position="81"/>
        <end position="108"/>
    </location>
</feature>
<name>A0A9Q1GEW3_SYNKA</name>
<dbReference type="AlphaFoldDB" id="A0A9Q1GEW3"/>
<keyword evidence="3" id="KW-1185">Reference proteome</keyword>
<feature type="region of interest" description="Disordered" evidence="1">
    <location>
        <begin position="1"/>
        <end position="42"/>
    </location>
</feature>
<evidence type="ECO:0000313" key="3">
    <source>
        <dbReference type="Proteomes" id="UP001152622"/>
    </source>
</evidence>
<reference evidence="2" key="1">
    <citation type="journal article" date="2023" name="Science">
        <title>Genome structures resolve the early diversification of teleost fishes.</title>
        <authorList>
            <person name="Parey E."/>
            <person name="Louis A."/>
            <person name="Montfort J."/>
            <person name="Bouchez O."/>
            <person name="Roques C."/>
            <person name="Iampietro C."/>
            <person name="Lluch J."/>
            <person name="Castinel A."/>
            <person name="Donnadieu C."/>
            <person name="Desvignes T."/>
            <person name="Floi Bucao C."/>
            <person name="Jouanno E."/>
            <person name="Wen M."/>
            <person name="Mejri S."/>
            <person name="Dirks R."/>
            <person name="Jansen H."/>
            <person name="Henkel C."/>
            <person name="Chen W.J."/>
            <person name="Zahm M."/>
            <person name="Cabau C."/>
            <person name="Klopp C."/>
            <person name="Thompson A.W."/>
            <person name="Robinson-Rechavi M."/>
            <person name="Braasch I."/>
            <person name="Lecointre G."/>
            <person name="Bobe J."/>
            <person name="Postlethwait J.H."/>
            <person name="Berthelot C."/>
            <person name="Roest Crollius H."/>
            <person name="Guiguen Y."/>
        </authorList>
    </citation>
    <scope>NUCLEOTIDE SEQUENCE</scope>
    <source>
        <strain evidence="2">WJC10195</strain>
    </source>
</reference>
<sequence length="124" mass="13832">MQSGRPLQDANISRLSPPRPPRQPSVQSRRESERHVSERTHFPSLREAVRHSGLQHTGGWISASAVIRRLLLNVSHSRRLKLQKKTPSKKGCDEPGSPDGTTLAQVSTSRFLPLRGCMPLPREA</sequence>
<dbReference type="EMBL" id="JAINUF010000001">
    <property type="protein sequence ID" value="KAJ8383011.1"/>
    <property type="molecule type" value="Genomic_DNA"/>
</dbReference>
<feature type="compositionally biased region" description="Basic and acidic residues" evidence="1">
    <location>
        <begin position="28"/>
        <end position="41"/>
    </location>
</feature>
<evidence type="ECO:0000313" key="2">
    <source>
        <dbReference type="EMBL" id="KAJ8383011.1"/>
    </source>
</evidence>
<protein>
    <submittedName>
        <fullName evidence="2">Uncharacterized protein</fullName>
    </submittedName>
</protein>
<organism evidence="2 3">
    <name type="scientific">Synaphobranchus kaupii</name>
    <name type="common">Kaup's arrowtooth eel</name>
    <dbReference type="NCBI Taxonomy" id="118154"/>
    <lineage>
        <taxon>Eukaryota</taxon>
        <taxon>Metazoa</taxon>
        <taxon>Chordata</taxon>
        <taxon>Craniata</taxon>
        <taxon>Vertebrata</taxon>
        <taxon>Euteleostomi</taxon>
        <taxon>Actinopterygii</taxon>
        <taxon>Neopterygii</taxon>
        <taxon>Teleostei</taxon>
        <taxon>Anguilliformes</taxon>
        <taxon>Synaphobranchidae</taxon>
        <taxon>Synaphobranchus</taxon>
    </lineage>
</organism>
<comment type="caution">
    <text evidence="2">The sequence shown here is derived from an EMBL/GenBank/DDBJ whole genome shotgun (WGS) entry which is preliminary data.</text>
</comment>
<accession>A0A9Q1GEW3</accession>
<dbReference type="Proteomes" id="UP001152622">
    <property type="component" value="Chromosome 1"/>
</dbReference>
<gene>
    <name evidence="2" type="ORF">SKAU_G00037890</name>
</gene>